<dbReference type="SUPFAM" id="SSF53098">
    <property type="entry name" value="Ribonuclease H-like"/>
    <property type="match status" value="1"/>
</dbReference>
<accession>A0A8X6R961</accession>
<dbReference type="InterPro" id="IPR012337">
    <property type="entry name" value="RNaseH-like_sf"/>
</dbReference>
<proteinExistence type="predicted"/>
<dbReference type="AlphaFoldDB" id="A0A8X6R961"/>
<reference evidence="1" key="1">
    <citation type="submission" date="2020-08" db="EMBL/GenBank/DDBJ databases">
        <title>Multicomponent nature underlies the extraordinary mechanical properties of spider dragline silk.</title>
        <authorList>
            <person name="Kono N."/>
            <person name="Nakamura H."/>
            <person name="Mori M."/>
            <person name="Yoshida Y."/>
            <person name="Ohtoshi R."/>
            <person name="Malay A.D."/>
            <person name="Moran D.A.P."/>
            <person name="Tomita M."/>
            <person name="Numata K."/>
            <person name="Arakawa K."/>
        </authorList>
    </citation>
    <scope>NUCLEOTIDE SEQUENCE</scope>
</reference>
<gene>
    <name evidence="1" type="ORF">TNCV_2341841</name>
</gene>
<dbReference type="Proteomes" id="UP000887159">
    <property type="component" value="Unassembled WGS sequence"/>
</dbReference>
<protein>
    <recommendedName>
        <fullName evidence="3">Integrase catalytic domain-containing protein</fullName>
    </recommendedName>
</protein>
<name>A0A8X6R961_TRICX</name>
<dbReference type="EMBL" id="BMAU01021003">
    <property type="protein sequence ID" value="GFX86115.1"/>
    <property type="molecule type" value="Genomic_DNA"/>
</dbReference>
<keyword evidence="2" id="KW-1185">Reference proteome</keyword>
<comment type="caution">
    <text evidence="1">The sequence shown here is derived from an EMBL/GenBank/DDBJ whole genome shotgun (WGS) entry which is preliminary data.</text>
</comment>
<evidence type="ECO:0000313" key="1">
    <source>
        <dbReference type="EMBL" id="GFX86115.1"/>
    </source>
</evidence>
<evidence type="ECO:0008006" key="3">
    <source>
        <dbReference type="Google" id="ProtNLM"/>
    </source>
</evidence>
<evidence type="ECO:0000313" key="2">
    <source>
        <dbReference type="Proteomes" id="UP000887159"/>
    </source>
</evidence>
<organism evidence="1 2">
    <name type="scientific">Trichonephila clavipes</name>
    <name type="common">Golden silk orbweaver</name>
    <name type="synonym">Nephila clavipes</name>
    <dbReference type="NCBI Taxonomy" id="2585209"/>
    <lineage>
        <taxon>Eukaryota</taxon>
        <taxon>Metazoa</taxon>
        <taxon>Ecdysozoa</taxon>
        <taxon>Arthropoda</taxon>
        <taxon>Chelicerata</taxon>
        <taxon>Arachnida</taxon>
        <taxon>Araneae</taxon>
        <taxon>Araneomorphae</taxon>
        <taxon>Entelegynae</taxon>
        <taxon>Araneoidea</taxon>
        <taxon>Nephilidae</taxon>
        <taxon>Trichonephila</taxon>
    </lineage>
</organism>
<dbReference type="InterPro" id="IPR036397">
    <property type="entry name" value="RNaseH_sf"/>
</dbReference>
<dbReference type="GO" id="GO:0003676">
    <property type="term" value="F:nucleic acid binding"/>
    <property type="evidence" value="ECO:0007669"/>
    <property type="project" value="InterPro"/>
</dbReference>
<sequence>MKSISALDAIQTLKQQQEIFGNTFRIITNKDATFRTKKFSEYCAANNIQHFNIFTGVPRRNSRVERMYRIPVLSKFFVEDLSTRYKHVKAATLDQQPAGYMWPADFSEWSSQSARLLLRNFSI</sequence>
<dbReference type="Gene3D" id="3.30.420.10">
    <property type="entry name" value="Ribonuclease H-like superfamily/Ribonuclease H"/>
    <property type="match status" value="1"/>
</dbReference>